<proteinExistence type="predicted"/>
<comment type="caution">
    <text evidence="1">The sequence shown here is derived from an EMBL/GenBank/DDBJ whole genome shotgun (WGS) entry which is preliminary data.</text>
</comment>
<protein>
    <submittedName>
        <fullName evidence="1">Uncharacterized protein</fullName>
    </submittedName>
</protein>
<dbReference type="EMBL" id="PDJN01000003">
    <property type="protein sequence ID" value="PFG60251.1"/>
    <property type="molecule type" value="Genomic_DNA"/>
</dbReference>
<reference evidence="1 2" key="1">
    <citation type="submission" date="2017-09" db="EMBL/GenBank/DDBJ databases">
        <authorList>
            <person name="DeBolt S."/>
            <person name="Huntemann M."/>
            <person name="Clum A."/>
            <person name="Pillay M."/>
            <person name="Palaniappan K."/>
            <person name="Varghese N."/>
            <person name="Mikhailova N."/>
            <person name="Stamatis D."/>
            <person name="Reddy T."/>
            <person name="Daum C."/>
            <person name="Shapiro N."/>
            <person name="Ivanova N."/>
            <person name="Kyrpides N."/>
            <person name="Woyke T."/>
        </authorList>
    </citation>
    <scope>NUCLEOTIDE SEQUENCE [LARGE SCALE GENOMIC DNA]</scope>
    <source>
        <strain evidence="1 2">A2-S9</strain>
    </source>
</reference>
<gene>
    <name evidence="1" type="ORF">DM05_4957</name>
</gene>
<dbReference type="AlphaFoldDB" id="A0A7Z1K0F4"/>
<name>A0A7Z1K0F4_9PSED</name>
<sequence>MLYDAEMVTQNQFFNPTCIAGTDRRFSSSASSMKIRMSEQNAFEQLHHNYASVQSLIGALVDRSIPTGLTGFVKEQPRLVLTIDKNESISLDSNTITLFKNVPIEKEIIADITFKSQLENIQSNLGLSITQLSQFFGVTRKSVYDWLDGTAPRSSNSKRLDVIAAVIAASSDKSSLSRLKGVWLTSVNGKSFMDVISDETLSDSEKVSAALLKLEELSPRLGTQEKSKNKTYLGEAHTTDFDRVADLG</sequence>
<evidence type="ECO:0000313" key="1">
    <source>
        <dbReference type="EMBL" id="PFG60251.1"/>
    </source>
</evidence>
<dbReference type="RefSeq" id="WP_098480582.1">
    <property type="nucleotide sequence ID" value="NZ_PDJN01000003.1"/>
</dbReference>
<organism evidence="1 2">
    <name type="scientific">Pseudomonas poae</name>
    <dbReference type="NCBI Taxonomy" id="200451"/>
    <lineage>
        <taxon>Bacteria</taxon>
        <taxon>Pseudomonadati</taxon>
        <taxon>Pseudomonadota</taxon>
        <taxon>Gammaproteobacteria</taxon>
        <taxon>Pseudomonadales</taxon>
        <taxon>Pseudomonadaceae</taxon>
        <taxon>Pseudomonas</taxon>
    </lineage>
</organism>
<evidence type="ECO:0000313" key="2">
    <source>
        <dbReference type="Proteomes" id="UP000221580"/>
    </source>
</evidence>
<accession>A0A7Z1K0F4</accession>
<reference evidence="1 2" key="2">
    <citation type="submission" date="2017-10" db="EMBL/GenBank/DDBJ databases">
        <title>Bacterial endophytes that colonize and modify switchgrass growth.</title>
        <authorList>
            <person name="Debolt S."/>
        </authorList>
    </citation>
    <scope>NUCLEOTIDE SEQUENCE [LARGE SCALE GENOMIC DNA]</scope>
    <source>
        <strain evidence="1 2">A2-S9</strain>
    </source>
</reference>
<dbReference type="Proteomes" id="UP000221580">
    <property type="component" value="Unassembled WGS sequence"/>
</dbReference>